<evidence type="ECO:0000313" key="2">
    <source>
        <dbReference type="EMBL" id="GAA4177333.1"/>
    </source>
</evidence>
<accession>A0ABP8A420</accession>
<evidence type="ECO:0000259" key="1">
    <source>
        <dbReference type="Pfam" id="PF09995"/>
    </source>
</evidence>
<feature type="domain" description="ER-bound oxygenase mpaB/mpaB'/Rubber oxygenase catalytic" evidence="1">
    <location>
        <begin position="13"/>
        <end position="229"/>
    </location>
</feature>
<organism evidence="2 3">
    <name type="scientific">Gryllotalpicola koreensis</name>
    <dbReference type="NCBI Taxonomy" id="993086"/>
    <lineage>
        <taxon>Bacteria</taxon>
        <taxon>Bacillati</taxon>
        <taxon>Actinomycetota</taxon>
        <taxon>Actinomycetes</taxon>
        <taxon>Micrococcales</taxon>
        <taxon>Microbacteriaceae</taxon>
        <taxon>Gryllotalpicola</taxon>
    </lineage>
</organism>
<name>A0ABP8A420_9MICO</name>
<proteinExistence type="predicted"/>
<evidence type="ECO:0000313" key="3">
    <source>
        <dbReference type="Proteomes" id="UP001501079"/>
    </source>
</evidence>
<dbReference type="PANTHER" id="PTHR36151:SF3">
    <property type="entry name" value="ER-BOUND OXYGENASE MPAB_MPAB'_RUBBER OXYGENASE CATALYTIC DOMAIN-CONTAINING PROTEIN"/>
    <property type="match status" value="1"/>
</dbReference>
<comment type="caution">
    <text evidence="2">The sequence shown here is derived from an EMBL/GenBank/DDBJ whole genome shotgun (WGS) entry which is preliminary data.</text>
</comment>
<dbReference type="InterPro" id="IPR018713">
    <property type="entry name" value="MPAB/Lcp_cat_dom"/>
</dbReference>
<dbReference type="Pfam" id="PF09995">
    <property type="entry name" value="MPAB_Lcp_cat"/>
    <property type="match status" value="1"/>
</dbReference>
<protein>
    <submittedName>
        <fullName evidence="2">Oxygenase MpaB family protein</fullName>
    </submittedName>
</protein>
<keyword evidence="3" id="KW-1185">Reference proteome</keyword>
<dbReference type="EMBL" id="BAABBW010000004">
    <property type="protein sequence ID" value="GAA4177333.1"/>
    <property type="molecule type" value="Genomic_DNA"/>
</dbReference>
<reference evidence="3" key="1">
    <citation type="journal article" date="2019" name="Int. J. Syst. Evol. Microbiol.">
        <title>The Global Catalogue of Microorganisms (GCM) 10K type strain sequencing project: providing services to taxonomists for standard genome sequencing and annotation.</title>
        <authorList>
            <consortium name="The Broad Institute Genomics Platform"/>
            <consortium name="The Broad Institute Genome Sequencing Center for Infectious Disease"/>
            <person name="Wu L."/>
            <person name="Ma J."/>
        </authorList>
    </citation>
    <scope>NUCLEOTIDE SEQUENCE [LARGE SCALE GENOMIC DNA]</scope>
    <source>
        <strain evidence="3">JCM 17591</strain>
    </source>
</reference>
<sequence>MGGTLGLADLAGEAVLLAGGGRAILMQIAHPAVGAGVAAHSGFARDPLARLRGTLTFSYAEVYGTDADRRAVRRTVNRAHGPVRGPGYSAFDPELQLWVFATLYDSTVTVWEQLFGPLDAASAERLYADFGSTVGGLQMPTDLWPADRAAFAAYWADASAGLVVTDDTRRVAAQLLYPASAPRWMRALMPTARLATAGFLPAELRSAYGMPWSGIRSLRFDALLAATRATYPRLPRRLRFWPRDVLLRELRATRSLPESGASAAS</sequence>
<dbReference type="Proteomes" id="UP001501079">
    <property type="component" value="Unassembled WGS sequence"/>
</dbReference>
<dbReference type="RefSeq" id="WP_344755087.1">
    <property type="nucleotide sequence ID" value="NZ_BAABBW010000004.1"/>
</dbReference>
<dbReference type="PANTHER" id="PTHR36151">
    <property type="entry name" value="BLR2777 PROTEIN"/>
    <property type="match status" value="1"/>
</dbReference>
<gene>
    <name evidence="2" type="ORF">GCM10022287_26000</name>
</gene>